<dbReference type="EMBL" id="UFUZ01000001">
    <property type="protein sequence ID" value="SUX27521.1"/>
    <property type="molecule type" value="Genomic_DNA"/>
</dbReference>
<dbReference type="InterPro" id="IPR006935">
    <property type="entry name" value="Helicase/UvrB_N"/>
</dbReference>
<proteinExistence type="predicted"/>
<gene>
    <name evidence="2" type="ORF">NCTC12264_01770</name>
</gene>
<dbReference type="Gene3D" id="3.40.50.300">
    <property type="entry name" value="P-loop containing nucleotide triphosphate hydrolases"/>
    <property type="match status" value="1"/>
</dbReference>
<evidence type="ECO:0000313" key="3">
    <source>
        <dbReference type="Proteomes" id="UP000254161"/>
    </source>
</evidence>
<dbReference type="InterPro" id="IPR027417">
    <property type="entry name" value="P-loop_NTPase"/>
</dbReference>
<dbReference type="PANTHER" id="PTHR41313">
    <property type="entry name" value="ADENINE-SPECIFIC METHYLTRANSFERASE"/>
    <property type="match status" value="1"/>
</dbReference>
<evidence type="ECO:0000259" key="1">
    <source>
        <dbReference type="Pfam" id="PF04851"/>
    </source>
</evidence>
<protein>
    <submittedName>
        <fullName evidence="2">Cpp14</fullName>
    </submittedName>
</protein>
<dbReference type="InterPro" id="IPR052933">
    <property type="entry name" value="DNA_Protect_Modify"/>
</dbReference>
<dbReference type="PANTHER" id="PTHR41313:SF1">
    <property type="entry name" value="DNA METHYLASE ADENINE-SPECIFIC DOMAIN-CONTAINING PROTEIN"/>
    <property type="match status" value="1"/>
</dbReference>
<dbReference type="GO" id="GO:0005524">
    <property type="term" value="F:ATP binding"/>
    <property type="evidence" value="ECO:0007669"/>
    <property type="project" value="InterPro"/>
</dbReference>
<organism evidence="2 3">
    <name type="scientific">Campylobacter upsaliensis</name>
    <dbReference type="NCBI Taxonomy" id="28080"/>
    <lineage>
        <taxon>Bacteria</taxon>
        <taxon>Pseudomonadati</taxon>
        <taxon>Campylobacterota</taxon>
        <taxon>Epsilonproteobacteria</taxon>
        <taxon>Campylobacterales</taxon>
        <taxon>Campylobacteraceae</taxon>
        <taxon>Campylobacter</taxon>
    </lineage>
</organism>
<evidence type="ECO:0000313" key="2">
    <source>
        <dbReference type="EMBL" id="SUX27521.1"/>
    </source>
</evidence>
<dbReference type="AlphaFoldDB" id="A0A381EKI4"/>
<accession>A0A381EKI4</accession>
<dbReference type="GO" id="GO:0016787">
    <property type="term" value="F:hydrolase activity"/>
    <property type="evidence" value="ECO:0007669"/>
    <property type="project" value="InterPro"/>
</dbReference>
<reference evidence="2 3" key="1">
    <citation type="submission" date="2018-06" db="EMBL/GenBank/DDBJ databases">
        <authorList>
            <consortium name="Pathogen Informatics"/>
            <person name="Doyle S."/>
        </authorList>
    </citation>
    <scope>NUCLEOTIDE SEQUENCE [LARGE SCALE GENOMIC DNA]</scope>
    <source>
        <strain evidence="2 3">NCTC12264</strain>
    </source>
</reference>
<sequence>MGANENITLNPHQNNAVYRFLQKMNTLLAHDVGTGKTYTMIASAMLSKYLGLAKKSLIITPNNVCAQMAREARALYPNARIKLVSGVSRAEKNRLMADVKNNDYDLVIILFSL</sequence>
<dbReference type="Proteomes" id="UP000254161">
    <property type="component" value="Unassembled WGS sequence"/>
</dbReference>
<dbReference type="RefSeq" id="WP_115631063.1">
    <property type="nucleotide sequence ID" value="NZ_UFUZ01000001.1"/>
</dbReference>
<dbReference type="SUPFAM" id="SSF52540">
    <property type="entry name" value="P-loop containing nucleoside triphosphate hydrolases"/>
    <property type="match status" value="1"/>
</dbReference>
<name>A0A381EKI4_CAMUP</name>
<dbReference type="Pfam" id="PF04851">
    <property type="entry name" value="ResIII"/>
    <property type="match status" value="1"/>
</dbReference>
<feature type="domain" description="Helicase/UvrB N-terminal" evidence="1">
    <location>
        <begin position="7"/>
        <end position="108"/>
    </location>
</feature>
<dbReference type="GO" id="GO:0003677">
    <property type="term" value="F:DNA binding"/>
    <property type="evidence" value="ECO:0007669"/>
    <property type="project" value="InterPro"/>
</dbReference>